<comment type="cofactor">
    <cofactor evidence="6">
        <name>Zn(2+)</name>
        <dbReference type="ChEBI" id="CHEBI:29105"/>
    </cofactor>
    <text evidence="6">Binds 1 zinc ion per subunit.</text>
</comment>
<name>A0A4R2NBX2_9PAST</name>
<evidence type="ECO:0000259" key="8">
    <source>
        <dbReference type="Pfam" id="PF01435"/>
    </source>
</evidence>
<feature type="signal peptide" evidence="7">
    <location>
        <begin position="1"/>
        <end position="19"/>
    </location>
</feature>
<evidence type="ECO:0000256" key="1">
    <source>
        <dbReference type="ARBA" id="ARBA00022670"/>
    </source>
</evidence>
<dbReference type="GO" id="GO:0004222">
    <property type="term" value="F:metalloendopeptidase activity"/>
    <property type="evidence" value="ECO:0007669"/>
    <property type="project" value="InterPro"/>
</dbReference>
<sequence>MKQWTKFGFSLFLLSAVTACVNTQQINSEAAHSYAKVQREARSQGAVDNQSATAKRIHTVFNNMKPYAEKANRTGVPFAWEITVFKSPELNAWAMPGGKMAFYTGLVDKLALNDDEIAVVMGHEMAHALQEHSKTGRTVSAVTGLAAQLGKIALASQGISSNVLGVDAVDVLREFGLTKPFSRRQETEADEVGLFLMAESGYNPEAAPQVWGKMSKATKSTQDLLATLASTHPSNADRQANLARLVPTAKAVYLKKKSF</sequence>
<dbReference type="EMBL" id="SLXJ01000002">
    <property type="protein sequence ID" value="TCP18502.1"/>
    <property type="molecule type" value="Genomic_DNA"/>
</dbReference>
<dbReference type="InterPro" id="IPR001915">
    <property type="entry name" value="Peptidase_M48"/>
</dbReference>
<evidence type="ECO:0000256" key="6">
    <source>
        <dbReference type="RuleBase" id="RU003983"/>
    </source>
</evidence>
<keyword evidence="2" id="KW-0479">Metal-binding</keyword>
<feature type="domain" description="Peptidase M48" evidence="8">
    <location>
        <begin position="54"/>
        <end position="243"/>
    </location>
</feature>
<evidence type="ECO:0000256" key="3">
    <source>
        <dbReference type="ARBA" id="ARBA00022801"/>
    </source>
</evidence>
<dbReference type="PROSITE" id="PS51257">
    <property type="entry name" value="PROKAR_LIPOPROTEIN"/>
    <property type="match status" value="1"/>
</dbReference>
<dbReference type="InterPro" id="IPR051156">
    <property type="entry name" value="Mito/Outer_Membr_Metalloprot"/>
</dbReference>
<evidence type="ECO:0000256" key="2">
    <source>
        <dbReference type="ARBA" id="ARBA00022723"/>
    </source>
</evidence>
<accession>A0A4R2NBX2</accession>
<keyword evidence="3 6" id="KW-0378">Hydrolase</keyword>
<keyword evidence="10" id="KW-1185">Reference proteome</keyword>
<organism evidence="9 10">
    <name type="scientific">Nicoletella semolina</name>
    <dbReference type="NCBI Taxonomy" id="271160"/>
    <lineage>
        <taxon>Bacteria</taxon>
        <taxon>Pseudomonadati</taxon>
        <taxon>Pseudomonadota</taxon>
        <taxon>Gammaproteobacteria</taxon>
        <taxon>Pasteurellales</taxon>
        <taxon>Pasteurellaceae</taxon>
        <taxon>Nicoletella</taxon>
    </lineage>
</organism>
<keyword evidence="1 6" id="KW-0645">Protease</keyword>
<dbReference type="GO" id="GO:0051603">
    <property type="term" value="P:proteolysis involved in protein catabolic process"/>
    <property type="evidence" value="ECO:0007669"/>
    <property type="project" value="TreeGrafter"/>
</dbReference>
<dbReference type="OrthoDB" id="9810445at2"/>
<dbReference type="RefSeq" id="WP_132500746.1">
    <property type="nucleotide sequence ID" value="NZ_LVXA01000001.1"/>
</dbReference>
<protein>
    <submittedName>
        <fullName evidence="9">Zn-dependent protease with chaperone function</fullName>
    </submittedName>
</protein>
<gene>
    <name evidence="9" type="ORF">EV693_102182</name>
</gene>
<evidence type="ECO:0000256" key="4">
    <source>
        <dbReference type="ARBA" id="ARBA00022833"/>
    </source>
</evidence>
<dbReference type="GO" id="GO:0046872">
    <property type="term" value="F:metal ion binding"/>
    <property type="evidence" value="ECO:0007669"/>
    <property type="project" value="UniProtKB-KW"/>
</dbReference>
<dbReference type="AlphaFoldDB" id="A0A4R2NBX2"/>
<dbReference type="CDD" id="cd07331">
    <property type="entry name" value="M48C_Oma1_like"/>
    <property type="match status" value="1"/>
</dbReference>
<dbReference type="PANTHER" id="PTHR22726:SF1">
    <property type="entry name" value="METALLOENDOPEPTIDASE OMA1, MITOCHONDRIAL"/>
    <property type="match status" value="1"/>
</dbReference>
<dbReference type="Pfam" id="PF01435">
    <property type="entry name" value="Peptidase_M48"/>
    <property type="match status" value="1"/>
</dbReference>
<dbReference type="GO" id="GO:0016020">
    <property type="term" value="C:membrane"/>
    <property type="evidence" value="ECO:0007669"/>
    <property type="project" value="TreeGrafter"/>
</dbReference>
<keyword evidence="5 6" id="KW-0482">Metalloprotease</keyword>
<evidence type="ECO:0000313" key="10">
    <source>
        <dbReference type="Proteomes" id="UP000295537"/>
    </source>
</evidence>
<dbReference type="Gene3D" id="3.30.2010.10">
    <property type="entry name" value="Metalloproteases ('zincins'), catalytic domain"/>
    <property type="match status" value="1"/>
</dbReference>
<dbReference type="Proteomes" id="UP000295537">
    <property type="component" value="Unassembled WGS sequence"/>
</dbReference>
<dbReference type="PANTHER" id="PTHR22726">
    <property type="entry name" value="METALLOENDOPEPTIDASE OMA1"/>
    <property type="match status" value="1"/>
</dbReference>
<keyword evidence="4 6" id="KW-0862">Zinc</keyword>
<comment type="similarity">
    <text evidence="6">Belongs to the peptidase M48 family.</text>
</comment>
<evidence type="ECO:0000256" key="5">
    <source>
        <dbReference type="ARBA" id="ARBA00023049"/>
    </source>
</evidence>
<feature type="chain" id="PRO_5020321823" evidence="7">
    <location>
        <begin position="20"/>
        <end position="259"/>
    </location>
</feature>
<evidence type="ECO:0000256" key="7">
    <source>
        <dbReference type="SAM" id="SignalP"/>
    </source>
</evidence>
<reference evidence="9 10" key="1">
    <citation type="submission" date="2019-03" db="EMBL/GenBank/DDBJ databases">
        <title>Genomic Encyclopedia of Type Strains, Phase IV (KMG-IV): sequencing the most valuable type-strain genomes for metagenomic binning, comparative biology and taxonomic classification.</title>
        <authorList>
            <person name="Goeker M."/>
        </authorList>
    </citation>
    <scope>NUCLEOTIDE SEQUENCE [LARGE SCALE GENOMIC DNA]</scope>
    <source>
        <strain evidence="9 10">DSM 16380</strain>
    </source>
</reference>
<comment type="caution">
    <text evidence="9">The sequence shown here is derived from an EMBL/GenBank/DDBJ whole genome shotgun (WGS) entry which is preliminary data.</text>
</comment>
<evidence type="ECO:0000313" key="9">
    <source>
        <dbReference type="EMBL" id="TCP18502.1"/>
    </source>
</evidence>
<proteinExistence type="inferred from homology"/>
<keyword evidence="7" id="KW-0732">Signal</keyword>